<dbReference type="GO" id="GO:0046872">
    <property type="term" value="F:metal ion binding"/>
    <property type="evidence" value="ECO:0007669"/>
    <property type="project" value="UniProtKB-KW"/>
</dbReference>
<dbReference type="InterPro" id="IPR028472">
    <property type="entry name" value="EYA"/>
</dbReference>
<evidence type="ECO:0000256" key="2">
    <source>
        <dbReference type="ARBA" id="ARBA00022801"/>
    </source>
</evidence>
<evidence type="ECO:0000256" key="6">
    <source>
        <dbReference type="RuleBase" id="RU362036"/>
    </source>
</evidence>
<keyword evidence="6" id="KW-0805">Transcription regulation</keyword>
<keyword evidence="6" id="KW-0479">Metal-binding</keyword>
<sequence>MTIPIENASKKQQRAVPPTSTPQRLNANFRLSTACAPSTFNHHQQQQVPAGSSGSSGETGAQNQHRDWTSYSSSSFPFQQYQHQQQGLCSLVTGSGIYDQQNLSSSAASSLFATPSLPQSMTAAAATVVTKFEPGSQMSMATAPSSSSSIPPMDSLQRQATAAVIGRGHGLEPRMISTPPYYNPAANYAAASNAAYLYSPQNCYGLQQQQQQRTGSRSNATAPFHNYLAATNSAVAAAGCLNYGTAYGGGSAGTSLTDYYGFNYYSGGGSMLNPSSSIHDFGGSSNRTTGYCSNSGAGQNNSYKSSNNNRTVSNTISNINSTSDLNSSSLMGGEGLIGTTTTNSSSATHHQLSPLTNIKVEKTTITTATKRPKKRKLASASGGLGGVATGVGGVSTASPTQPNNTRVFVWELEDLCCVLASHPYRAVDTFMLQVIEQILRCAFLMEHLEECDQANIEDAEVEESMHESMPCNLLTTSTTPLNVLCSSARSNASTSDCGASSHASGSSPSTLLSLAQQPTNPSNSSASHNFSSITSTNNNFQITNAAMCELVNGNHANTPSTVNRGMLEGLRRIAAKYQHIKGTYERFKNNLSELLDFCGLSAQSVDIIERFQSYDKISGCQTERYKRCLKIINDRSDLIKDKCTNVVFTSESLASSLAKLMSFDLANSVPAENVYSTTKNGKEVMLARICERFKKQHIVIISSSSELGALAKKENIPFWKINNLSDVDALYFALDTILLADMGMSNPQSYSTQTKC</sequence>
<evidence type="ECO:0000256" key="1">
    <source>
        <dbReference type="ARBA" id="ARBA00010501"/>
    </source>
</evidence>
<dbReference type="InterPro" id="IPR038102">
    <property type="entry name" value="EYA_dom_sf"/>
</dbReference>
<proteinExistence type="inferred from homology"/>
<dbReference type="GO" id="GO:0005634">
    <property type="term" value="C:nucleus"/>
    <property type="evidence" value="ECO:0007669"/>
    <property type="project" value="TreeGrafter"/>
</dbReference>
<comment type="similarity">
    <text evidence="1 6">Belongs to the HAD-like hydrolase superfamily. EYA family.</text>
</comment>
<dbReference type="Proteomes" id="UP000887574">
    <property type="component" value="Unplaced"/>
</dbReference>
<evidence type="ECO:0000256" key="5">
    <source>
        <dbReference type="ARBA" id="ARBA00051722"/>
    </source>
</evidence>
<dbReference type="AlphaFoldDB" id="A0A915DC20"/>
<feature type="region of interest" description="Disordered" evidence="7">
    <location>
        <begin position="1"/>
        <end position="25"/>
    </location>
</feature>
<keyword evidence="8" id="KW-1185">Reference proteome</keyword>
<dbReference type="GO" id="GO:0004725">
    <property type="term" value="F:protein tyrosine phosphatase activity"/>
    <property type="evidence" value="ECO:0007669"/>
    <property type="project" value="UniProtKB-EC"/>
</dbReference>
<name>A0A915DC20_9BILA</name>
<feature type="region of interest" description="Disordered" evidence="7">
    <location>
        <begin position="508"/>
        <end position="530"/>
    </location>
</feature>
<dbReference type="GO" id="GO:0030154">
    <property type="term" value="P:cell differentiation"/>
    <property type="evidence" value="ECO:0007669"/>
    <property type="project" value="TreeGrafter"/>
</dbReference>
<dbReference type="PANTHER" id="PTHR10190">
    <property type="entry name" value="EYES ABSENT"/>
    <property type="match status" value="1"/>
</dbReference>
<reference evidence="9" key="1">
    <citation type="submission" date="2022-11" db="UniProtKB">
        <authorList>
            <consortium name="WormBaseParasite"/>
        </authorList>
    </citation>
    <scope>IDENTIFICATION</scope>
</reference>
<keyword evidence="4 6" id="KW-0904">Protein phosphatase</keyword>
<dbReference type="WBParaSite" id="jg18292">
    <property type="protein sequence ID" value="jg18292"/>
    <property type="gene ID" value="jg18292"/>
</dbReference>
<feature type="compositionally biased region" description="Polar residues" evidence="7">
    <location>
        <begin position="40"/>
        <end position="50"/>
    </location>
</feature>
<evidence type="ECO:0000256" key="3">
    <source>
        <dbReference type="ARBA" id="ARBA00022842"/>
    </source>
</evidence>
<protein>
    <recommendedName>
        <fullName evidence="6">Eyes absent homolog</fullName>
        <ecNumber evidence="6">3.1.3.48</ecNumber>
    </recommendedName>
</protein>
<evidence type="ECO:0000256" key="7">
    <source>
        <dbReference type="SAM" id="MobiDB-lite"/>
    </source>
</evidence>
<keyword evidence="6" id="KW-0804">Transcription</keyword>
<keyword evidence="2 6" id="KW-0378">Hydrolase</keyword>
<comment type="catalytic activity">
    <reaction evidence="5 6">
        <text>O-phospho-L-tyrosyl-[protein] + H2O = L-tyrosyl-[protein] + phosphate</text>
        <dbReference type="Rhea" id="RHEA:10684"/>
        <dbReference type="Rhea" id="RHEA-COMP:10136"/>
        <dbReference type="Rhea" id="RHEA-COMP:20101"/>
        <dbReference type="ChEBI" id="CHEBI:15377"/>
        <dbReference type="ChEBI" id="CHEBI:43474"/>
        <dbReference type="ChEBI" id="CHEBI:46858"/>
        <dbReference type="ChEBI" id="CHEBI:61978"/>
        <dbReference type="EC" id="3.1.3.48"/>
    </reaction>
</comment>
<organism evidence="8 9">
    <name type="scientific">Ditylenchus dipsaci</name>
    <dbReference type="NCBI Taxonomy" id="166011"/>
    <lineage>
        <taxon>Eukaryota</taxon>
        <taxon>Metazoa</taxon>
        <taxon>Ecdysozoa</taxon>
        <taxon>Nematoda</taxon>
        <taxon>Chromadorea</taxon>
        <taxon>Rhabditida</taxon>
        <taxon>Tylenchina</taxon>
        <taxon>Tylenchomorpha</taxon>
        <taxon>Sphaerularioidea</taxon>
        <taxon>Anguinidae</taxon>
        <taxon>Anguininae</taxon>
        <taxon>Ditylenchus</taxon>
    </lineage>
</organism>
<evidence type="ECO:0000256" key="4">
    <source>
        <dbReference type="ARBA" id="ARBA00022912"/>
    </source>
</evidence>
<feature type="region of interest" description="Disordered" evidence="7">
    <location>
        <begin position="40"/>
        <end position="72"/>
    </location>
</feature>
<dbReference type="GO" id="GO:0045739">
    <property type="term" value="P:positive regulation of DNA repair"/>
    <property type="evidence" value="ECO:0007669"/>
    <property type="project" value="TreeGrafter"/>
</dbReference>
<dbReference type="EC" id="3.1.3.48" evidence="6"/>
<accession>A0A915DC20</accession>
<keyword evidence="3 6" id="KW-0460">Magnesium</keyword>
<evidence type="ECO:0000313" key="8">
    <source>
        <dbReference type="Proteomes" id="UP000887574"/>
    </source>
</evidence>
<dbReference type="Gene3D" id="3.40.50.12350">
    <property type="match status" value="1"/>
</dbReference>
<comment type="cofactor">
    <cofactor evidence="6">
        <name>Mg(2+)</name>
        <dbReference type="ChEBI" id="CHEBI:18420"/>
    </cofactor>
    <text evidence="6">Binds 1 Mg(2+) ion per subunit.</text>
</comment>
<evidence type="ECO:0000313" key="9">
    <source>
        <dbReference type="WBParaSite" id="jg18292"/>
    </source>
</evidence>
<dbReference type="PANTHER" id="PTHR10190:SF16">
    <property type="entry name" value="DEVELOPMENTAL PROTEIN EYES ABSENT"/>
    <property type="match status" value="1"/>
</dbReference>